<comment type="similarity">
    <text evidence="2">Belongs to the NOC2 family.</text>
</comment>
<dbReference type="GO" id="GO:0005654">
    <property type="term" value="C:nucleoplasm"/>
    <property type="evidence" value="ECO:0007669"/>
    <property type="project" value="TreeGrafter"/>
</dbReference>
<comment type="subcellular location">
    <subcellularLocation>
        <location evidence="1">Nucleus</location>
    </subcellularLocation>
</comment>
<gene>
    <name evidence="5" type="ORF">GP486_001504</name>
</gene>
<evidence type="ECO:0000313" key="6">
    <source>
        <dbReference type="Proteomes" id="UP000750711"/>
    </source>
</evidence>
<sequence length="773" mass="87000">MGRIKKSTRKFEKNHLKDTLERRKSLAKIKQRSQAKAKKKAKNAKESSDGKTCAADGKSAAEDIRTNDVEEILFEDMSVDDFFQGGFRSSESKGGKAIETQAAGARTGKRRRIEPEDKGDGSFSPNLVEDAIASTTSGYESSAGEDFDTHKEDLSALAKKDPEFYNYLKKNDAELLDFAESSGGNLVGIDSLSNSEVDDLPKQKRKRPRKESALDGEEDETEVTAAMVTKWKTAFIENNSLRAMRQVVLAFRAAAHVNEDDGKEYKYTISDPNVYNDLLILTLKHVPEVLNHHLPTMKTHSGKIRVPTESKKYQTLTPLLKSHTSAVLHLLTTLSDASTLKLTLSSLIPLIQYIFSFKKLLRSLVRTVVNIWSDLSGTEATRITAFLVIRKVAEIGDSGIREDTLRIAYQGLVKGSRVTTAHTLQGINLMKNSASELWGLDQTVGYTTGFNFIRQLAIHLRASITNNSKESYKAVYNWQYVHSLDFWSRVLSTHCNPLKEAQTTKESPLRPLIYPVVQVALGVMRLIPTAQYFPLRFQLTRALLRLCCATGTYIPLAPALVEVLSSTEMKKKPKSTTLKPLDFSTAIRAPKSYLRTRVYQDGLGEQVVELLSEFFVLWAKSIAFPELVLPVNVMLKRWLRQVSGMSVKSKTKKITGNRNRKANAMIGLLVQKLEANARWVEDRRAKVDYALSNRACVDGFLREEEWEKTPLGAFVMGQRKSRAEKERLVEEGRREEERKRGIKEEESGDEDEEMDEANEQSEEEGSGDDDYEM</sequence>
<dbReference type="GO" id="GO:0030691">
    <property type="term" value="C:Noc2p-Noc3p complex"/>
    <property type="evidence" value="ECO:0007669"/>
    <property type="project" value="TreeGrafter"/>
</dbReference>
<dbReference type="PANTHER" id="PTHR12687">
    <property type="entry name" value="NUCLEOLAR COMPLEX 2 AND RAD4-RELATED"/>
    <property type="match status" value="1"/>
</dbReference>
<keyword evidence="3" id="KW-0539">Nucleus</keyword>
<proteinExistence type="inferred from homology"/>
<feature type="region of interest" description="Disordered" evidence="4">
    <location>
        <begin position="1"/>
        <end position="62"/>
    </location>
</feature>
<feature type="compositionally biased region" description="Basic residues" evidence="4">
    <location>
        <begin position="25"/>
        <end position="42"/>
    </location>
</feature>
<name>A0A9P8LH16_9PEZI</name>
<dbReference type="InterPro" id="IPR005343">
    <property type="entry name" value="Noc2"/>
</dbReference>
<feature type="compositionally biased region" description="Basic and acidic residues" evidence="4">
    <location>
        <begin position="9"/>
        <end position="24"/>
    </location>
</feature>
<dbReference type="Proteomes" id="UP000750711">
    <property type="component" value="Unassembled WGS sequence"/>
</dbReference>
<feature type="region of interest" description="Disordered" evidence="4">
    <location>
        <begin position="720"/>
        <end position="773"/>
    </location>
</feature>
<dbReference type="GO" id="GO:0042273">
    <property type="term" value="P:ribosomal large subunit biogenesis"/>
    <property type="evidence" value="ECO:0007669"/>
    <property type="project" value="TreeGrafter"/>
</dbReference>
<evidence type="ECO:0000313" key="5">
    <source>
        <dbReference type="EMBL" id="KAH0565104.1"/>
    </source>
</evidence>
<dbReference type="GO" id="GO:0005730">
    <property type="term" value="C:nucleolus"/>
    <property type="evidence" value="ECO:0007669"/>
    <property type="project" value="TreeGrafter"/>
</dbReference>
<keyword evidence="6" id="KW-1185">Reference proteome</keyword>
<evidence type="ECO:0000256" key="3">
    <source>
        <dbReference type="ARBA" id="ARBA00023242"/>
    </source>
</evidence>
<evidence type="ECO:0000256" key="4">
    <source>
        <dbReference type="SAM" id="MobiDB-lite"/>
    </source>
</evidence>
<comment type="caution">
    <text evidence="5">The sequence shown here is derived from an EMBL/GenBank/DDBJ whole genome shotgun (WGS) entry which is preliminary data.</text>
</comment>
<feature type="region of interest" description="Disordered" evidence="4">
    <location>
        <begin position="85"/>
        <end position="147"/>
    </location>
</feature>
<dbReference type="PANTHER" id="PTHR12687:SF4">
    <property type="entry name" value="NUCLEOLAR COMPLEX PROTEIN 2 HOMOLOG"/>
    <property type="match status" value="1"/>
</dbReference>
<organism evidence="5 6">
    <name type="scientific">Trichoglossum hirsutum</name>
    <dbReference type="NCBI Taxonomy" id="265104"/>
    <lineage>
        <taxon>Eukaryota</taxon>
        <taxon>Fungi</taxon>
        <taxon>Dikarya</taxon>
        <taxon>Ascomycota</taxon>
        <taxon>Pezizomycotina</taxon>
        <taxon>Geoglossomycetes</taxon>
        <taxon>Geoglossales</taxon>
        <taxon>Geoglossaceae</taxon>
        <taxon>Trichoglossum</taxon>
    </lineage>
</organism>
<dbReference type="AlphaFoldDB" id="A0A9P8LH16"/>
<protein>
    <recommendedName>
        <fullName evidence="7">Nucleolar complex protein 2</fullName>
    </recommendedName>
</protein>
<feature type="compositionally biased region" description="Acidic residues" evidence="4">
    <location>
        <begin position="746"/>
        <end position="773"/>
    </location>
</feature>
<dbReference type="GO" id="GO:0030690">
    <property type="term" value="C:Noc1p-Noc2p complex"/>
    <property type="evidence" value="ECO:0007669"/>
    <property type="project" value="TreeGrafter"/>
</dbReference>
<evidence type="ECO:0000256" key="2">
    <source>
        <dbReference type="ARBA" id="ARBA00005907"/>
    </source>
</evidence>
<dbReference type="Pfam" id="PF03715">
    <property type="entry name" value="Noc2"/>
    <property type="match status" value="1"/>
</dbReference>
<evidence type="ECO:0008006" key="7">
    <source>
        <dbReference type="Google" id="ProtNLM"/>
    </source>
</evidence>
<feature type="region of interest" description="Disordered" evidence="4">
    <location>
        <begin position="189"/>
        <end position="221"/>
    </location>
</feature>
<dbReference type="EMBL" id="JAGHQM010000136">
    <property type="protein sequence ID" value="KAH0565104.1"/>
    <property type="molecule type" value="Genomic_DNA"/>
</dbReference>
<reference evidence="5" key="1">
    <citation type="submission" date="2021-03" db="EMBL/GenBank/DDBJ databases">
        <title>Comparative genomics and phylogenomic investigation of the class Geoglossomycetes provide insights into ecological specialization and systematics.</title>
        <authorList>
            <person name="Melie T."/>
            <person name="Pirro S."/>
            <person name="Miller A.N."/>
            <person name="Quandt A."/>
        </authorList>
    </citation>
    <scope>NUCLEOTIDE SEQUENCE</scope>
    <source>
        <strain evidence="5">CAQ_001_2017</strain>
    </source>
</reference>
<feature type="compositionally biased region" description="Basic and acidic residues" evidence="4">
    <location>
        <begin position="721"/>
        <end position="745"/>
    </location>
</feature>
<accession>A0A9P8LH16</accession>
<evidence type="ECO:0000256" key="1">
    <source>
        <dbReference type="ARBA" id="ARBA00004123"/>
    </source>
</evidence>